<dbReference type="Gene3D" id="3.40.50.2000">
    <property type="entry name" value="Glycogen Phosphorylase B"/>
    <property type="match status" value="2"/>
</dbReference>
<dbReference type="InterPro" id="IPR002201">
    <property type="entry name" value="Glyco_trans_9"/>
</dbReference>
<name>A0A143PU22_LUTPR</name>
<dbReference type="InterPro" id="IPR051199">
    <property type="entry name" value="LPS_LOS_Heptosyltrfase"/>
</dbReference>
<keyword evidence="4" id="KW-1185">Reference proteome</keyword>
<organism evidence="3 4">
    <name type="scientific">Luteitalea pratensis</name>
    <dbReference type="NCBI Taxonomy" id="1855912"/>
    <lineage>
        <taxon>Bacteria</taxon>
        <taxon>Pseudomonadati</taxon>
        <taxon>Acidobacteriota</taxon>
        <taxon>Vicinamibacteria</taxon>
        <taxon>Vicinamibacterales</taxon>
        <taxon>Vicinamibacteraceae</taxon>
        <taxon>Luteitalea</taxon>
    </lineage>
</organism>
<keyword evidence="1" id="KW-0328">Glycosyltransferase</keyword>
<dbReference type="CDD" id="cd03789">
    <property type="entry name" value="GT9_LPS_heptosyltransferase"/>
    <property type="match status" value="1"/>
</dbReference>
<dbReference type="OrthoDB" id="9807356at2"/>
<dbReference type="GO" id="GO:0008713">
    <property type="term" value="F:ADP-heptose-lipopolysaccharide heptosyltransferase activity"/>
    <property type="evidence" value="ECO:0007669"/>
    <property type="project" value="TreeGrafter"/>
</dbReference>
<accession>A0A143PU22</accession>
<proteinExistence type="predicted"/>
<dbReference type="GO" id="GO:0009244">
    <property type="term" value="P:lipopolysaccharide core region biosynthetic process"/>
    <property type="evidence" value="ECO:0007669"/>
    <property type="project" value="TreeGrafter"/>
</dbReference>
<dbReference type="STRING" id="1855912.LuPra_04925"/>
<dbReference type="EC" id="2.-.-.-" evidence="3"/>
<reference evidence="4" key="2">
    <citation type="submission" date="2016-04" db="EMBL/GenBank/DDBJ databases">
        <title>First Complete Genome Sequence of a Subdivision 6 Acidobacterium.</title>
        <authorList>
            <person name="Huang S."/>
            <person name="Vieira S."/>
            <person name="Bunk B."/>
            <person name="Riedel T."/>
            <person name="Sproeer C."/>
            <person name="Overmann J."/>
        </authorList>
    </citation>
    <scope>NUCLEOTIDE SEQUENCE [LARGE SCALE GENOMIC DNA]</scope>
    <source>
        <strain evidence="4">DSM 100886 HEG_-6_39</strain>
    </source>
</reference>
<reference evidence="3 4" key="1">
    <citation type="journal article" date="2016" name="Genome Announc.">
        <title>First Complete Genome Sequence of a Subdivision 6 Acidobacterium Strain.</title>
        <authorList>
            <person name="Huang S."/>
            <person name="Vieira S."/>
            <person name="Bunk B."/>
            <person name="Riedel T."/>
            <person name="Sproer C."/>
            <person name="Overmann J."/>
        </authorList>
    </citation>
    <scope>NUCLEOTIDE SEQUENCE [LARGE SCALE GENOMIC DNA]</scope>
    <source>
        <strain evidence="4">DSM 100886 HEG_-6_39</strain>
    </source>
</reference>
<dbReference type="GO" id="GO:0005829">
    <property type="term" value="C:cytosol"/>
    <property type="evidence" value="ECO:0007669"/>
    <property type="project" value="TreeGrafter"/>
</dbReference>
<dbReference type="AlphaFoldDB" id="A0A143PU22"/>
<keyword evidence="2 3" id="KW-0808">Transferase</keyword>
<dbReference type="SUPFAM" id="SSF53756">
    <property type="entry name" value="UDP-Glycosyltransferase/glycogen phosphorylase"/>
    <property type="match status" value="1"/>
</dbReference>
<evidence type="ECO:0000313" key="4">
    <source>
        <dbReference type="Proteomes" id="UP000076079"/>
    </source>
</evidence>
<evidence type="ECO:0000313" key="3">
    <source>
        <dbReference type="EMBL" id="AMY11668.1"/>
    </source>
</evidence>
<evidence type="ECO:0000256" key="1">
    <source>
        <dbReference type="ARBA" id="ARBA00022676"/>
    </source>
</evidence>
<dbReference type="PANTHER" id="PTHR30160">
    <property type="entry name" value="TETRAACYLDISACCHARIDE 4'-KINASE-RELATED"/>
    <property type="match status" value="1"/>
</dbReference>
<dbReference type="EMBL" id="CP015136">
    <property type="protein sequence ID" value="AMY11668.1"/>
    <property type="molecule type" value="Genomic_DNA"/>
</dbReference>
<evidence type="ECO:0000256" key="2">
    <source>
        <dbReference type="ARBA" id="ARBA00022679"/>
    </source>
</evidence>
<dbReference type="Proteomes" id="UP000076079">
    <property type="component" value="Chromosome"/>
</dbReference>
<dbReference type="RefSeq" id="WP_157899618.1">
    <property type="nucleotide sequence ID" value="NZ_CP015136.1"/>
</dbReference>
<dbReference type="Pfam" id="PF01075">
    <property type="entry name" value="Glyco_transf_9"/>
    <property type="match status" value="1"/>
</dbReference>
<dbReference type="PANTHER" id="PTHR30160:SF1">
    <property type="entry name" value="LIPOPOLYSACCHARIDE 1,2-N-ACETYLGLUCOSAMINETRANSFERASE-RELATED"/>
    <property type="match status" value="1"/>
</dbReference>
<gene>
    <name evidence="3" type="primary">rfaQ_1</name>
    <name evidence="3" type="ORF">LuPra_04925</name>
</gene>
<dbReference type="KEGG" id="abac:LuPra_04925"/>
<protein>
    <submittedName>
        <fullName evidence="3">Lipopolysaccharide core heptosyltransferase RfaQ</fullName>
        <ecNumber evidence="3">2.-.-.-</ecNumber>
    </submittedName>
</protein>
<sequence>MRVLLVRLRLIGDVVFTTPIIGALRRAWPDAHLAYLIEPAAAPVVGHHPALNDVILAPRTRGWRRIRDDFRLGRRLRRDRYDLVLDLHSGPRASWLTWLSGAPRRVGFEVQGRHWAYTDVVARPREIRPRHSVENQWDILAPVLPGLEGPSPMRDPVTMVHAPEADASVDAWMRREGLSAADSLIVIHVSAGNAFRRWPLLSFVALADRLSVGEPNRRIILTSGPSEAAAAAEVVRLVRERRPSAPQAVRTCGDMSLDELHALVGRARLYIGGDSGPLHVAATTRTPIVGLYGPTLPVRSAPWRDPQLSSAAVDVGALPCRPCQQRVCVPGDFRCLTHITVDAVVAAAERALSLPASRTGAN</sequence>